<name>A0A8S5LJ33_9CAUD</name>
<evidence type="ECO:0000313" key="1">
    <source>
        <dbReference type="EMBL" id="DAD70133.1"/>
    </source>
</evidence>
<protein>
    <submittedName>
        <fullName evidence="1">Uncharacterized protein</fullName>
    </submittedName>
</protein>
<sequence length="361" mass="38175">MANISFACGPKSNYDKLQVKNNDTLYFLTDTMQIFKGASEYTKSCKLVSTLPESGQVQGIIYVRTSDFTLHVYNGTSYVQLNKAVATTIPASNASDDNIPTTKAVADYVNAKIEGVVGGKGVFVTDVSYKSGVLSVAKGDAPVTTTLTGVVHDATYDAETRTISLPVFGGDALTINLGKDLVVTSGKYDAKTKEIQLTITSGDVIKIPVGSLIDIYTGLATSTAEVTVSDENKISVRVKVSAKANNSITIEEDGLYVAVPDAYTKAETDQKVKTVQDALTGHIGDAVAHVTAEERKTWDGKVSTDQLATAKSEAIAAAATDATTKADKALKDAKTYADGLNTAMDGRVKETEKALAWQTIA</sequence>
<accession>A0A8S5LJ33</accession>
<reference evidence="1" key="1">
    <citation type="journal article" date="2021" name="Proc. Natl. Acad. Sci. U.S.A.">
        <title>A Catalog of Tens of Thousands of Viruses from Human Metagenomes Reveals Hidden Associations with Chronic Diseases.</title>
        <authorList>
            <person name="Tisza M.J."/>
            <person name="Buck C.B."/>
        </authorList>
    </citation>
    <scope>NUCLEOTIDE SEQUENCE</scope>
    <source>
        <strain evidence="1">Ct3o911</strain>
    </source>
</reference>
<proteinExistence type="predicted"/>
<organism evidence="1">
    <name type="scientific">Siphoviridae sp. ct3o911</name>
    <dbReference type="NCBI Taxonomy" id="2827560"/>
    <lineage>
        <taxon>Viruses</taxon>
        <taxon>Duplodnaviria</taxon>
        <taxon>Heunggongvirae</taxon>
        <taxon>Uroviricota</taxon>
        <taxon>Caudoviricetes</taxon>
    </lineage>
</organism>
<dbReference type="EMBL" id="BK015861">
    <property type="protein sequence ID" value="DAD70133.1"/>
    <property type="molecule type" value="Genomic_DNA"/>
</dbReference>